<evidence type="ECO:0000256" key="1">
    <source>
        <dbReference type="ARBA" id="ARBA00001936"/>
    </source>
</evidence>
<protein>
    <recommendedName>
        <fullName evidence="3 20">DNA polymerase III subunit epsilon</fullName>
        <ecNumber evidence="2 20">2.7.7.7</ecNumber>
    </recommendedName>
</protein>
<evidence type="ECO:0000256" key="11">
    <source>
        <dbReference type="ARBA" id="ARBA00022842"/>
    </source>
</evidence>
<dbReference type="NCBIfam" id="NF004316">
    <property type="entry name" value="PRK05711.1"/>
    <property type="match status" value="1"/>
</dbReference>
<evidence type="ECO:0000256" key="3">
    <source>
        <dbReference type="ARBA" id="ARBA00020352"/>
    </source>
</evidence>
<keyword evidence="4 20" id="KW-0808">Transferase</keyword>
<dbReference type="NCBIfam" id="TIGR00573">
    <property type="entry name" value="dnaq"/>
    <property type="match status" value="1"/>
</dbReference>
<evidence type="ECO:0000256" key="13">
    <source>
        <dbReference type="ARBA" id="ARBA00023211"/>
    </source>
</evidence>
<feature type="active site" description="Proton acceptor" evidence="17">
    <location>
        <position position="152"/>
    </location>
</feature>
<gene>
    <name evidence="20 22" type="primary">dnaQ</name>
    <name evidence="23" type="ORF">FF098_009355</name>
    <name evidence="22" type="ORF">GCM10011355_18820</name>
</gene>
<evidence type="ECO:0000259" key="21">
    <source>
        <dbReference type="SMART" id="SM00479"/>
    </source>
</evidence>
<keyword evidence="5 20" id="KW-0548">Nucleotidyltransferase</keyword>
<evidence type="ECO:0000256" key="8">
    <source>
        <dbReference type="ARBA" id="ARBA00022723"/>
    </source>
</evidence>
<dbReference type="GO" id="GO:0046872">
    <property type="term" value="F:metal ion binding"/>
    <property type="evidence" value="ECO:0007669"/>
    <property type="project" value="UniProtKB-KW"/>
</dbReference>
<reference evidence="22" key="3">
    <citation type="submission" date="2020-09" db="EMBL/GenBank/DDBJ databases">
        <authorList>
            <person name="Sun Q."/>
            <person name="Zhou Y."/>
        </authorList>
    </citation>
    <scope>NUCLEOTIDE SEQUENCE</scope>
    <source>
        <strain evidence="22">CGMCC 1.14984</strain>
    </source>
</reference>
<evidence type="ECO:0000256" key="14">
    <source>
        <dbReference type="ARBA" id="ARBA00025483"/>
    </source>
</evidence>
<dbReference type="SUPFAM" id="SSF53098">
    <property type="entry name" value="Ribonuclease H-like"/>
    <property type="match status" value="1"/>
</dbReference>
<dbReference type="Pfam" id="PF00929">
    <property type="entry name" value="RNase_T"/>
    <property type="match status" value="1"/>
</dbReference>
<comment type="catalytic activity">
    <reaction evidence="16 20">
        <text>DNA(n) + a 2'-deoxyribonucleoside 5'-triphosphate = DNA(n+1) + diphosphate</text>
        <dbReference type="Rhea" id="RHEA:22508"/>
        <dbReference type="Rhea" id="RHEA-COMP:17339"/>
        <dbReference type="Rhea" id="RHEA-COMP:17340"/>
        <dbReference type="ChEBI" id="CHEBI:33019"/>
        <dbReference type="ChEBI" id="CHEBI:61560"/>
        <dbReference type="ChEBI" id="CHEBI:173112"/>
        <dbReference type="EC" id="2.7.7.7"/>
    </reaction>
</comment>
<dbReference type="GO" id="GO:0008408">
    <property type="term" value="F:3'-5' exonuclease activity"/>
    <property type="evidence" value="ECO:0007669"/>
    <property type="project" value="TreeGrafter"/>
</dbReference>
<dbReference type="RefSeq" id="WP_155139837.1">
    <property type="nucleotide sequence ID" value="NZ_BMGZ01000002.1"/>
</dbReference>
<evidence type="ECO:0000256" key="7">
    <source>
        <dbReference type="ARBA" id="ARBA00022722"/>
    </source>
</evidence>
<evidence type="ECO:0000313" key="22">
    <source>
        <dbReference type="EMBL" id="GGH97481.1"/>
    </source>
</evidence>
<proteinExistence type="predicted"/>
<dbReference type="FunFam" id="3.30.420.10:FF:000012">
    <property type="entry name" value="DNA polymerase III subunit epsilon"/>
    <property type="match status" value="1"/>
</dbReference>
<evidence type="ECO:0000313" key="24">
    <source>
        <dbReference type="Proteomes" id="UP000621856"/>
    </source>
</evidence>
<dbReference type="Gene3D" id="3.30.420.10">
    <property type="entry name" value="Ribonuclease H-like superfamily/Ribonuclease H"/>
    <property type="match status" value="1"/>
</dbReference>
<dbReference type="Proteomes" id="UP000818603">
    <property type="component" value="Unassembled WGS sequence"/>
</dbReference>
<evidence type="ECO:0000256" key="2">
    <source>
        <dbReference type="ARBA" id="ARBA00012417"/>
    </source>
</evidence>
<accession>A0A8J3ER62</accession>
<name>A0A8J3ER62_9PROT</name>
<keyword evidence="12 20" id="KW-0239">DNA-directed DNA polymerase</keyword>
<comment type="cofactor">
    <cofactor evidence="19">
        <name>Mg(2+)</name>
        <dbReference type="ChEBI" id="CHEBI:18420"/>
    </cofactor>
    <cofactor evidence="19">
        <name>Mn(2+)</name>
        <dbReference type="ChEBI" id="CHEBI:29035"/>
    </cofactor>
    <text evidence="19">Binds 2 divalent metal cations. Magnesium or manganese.</text>
</comment>
<dbReference type="NCBIfam" id="TIGR01406">
    <property type="entry name" value="dnaQ_proteo"/>
    <property type="match status" value="1"/>
</dbReference>
<keyword evidence="25" id="KW-1185">Reference proteome</keyword>
<evidence type="ECO:0000313" key="23">
    <source>
        <dbReference type="EMBL" id="NHK28108.1"/>
    </source>
</evidence>
<feature type="domain" description="Exonuclease" evidence="21">
    <location>
        <begin position="2"/>
        <end position="174"/>
    </location>
</feature>
<dbReference type="InterPro" id="IPR006054">
    <property type="entry name" value="DnaQ"/>
</dbReference>
<dbReference type="GO" id="GO:0003677">
    <property type="term" value="F:DNA binding"/>
    <property type="evidence" value="ECO:0007669"/>
    <property type="project" value="InterPro"/>
</dbReference>
<dbReference type="GO" id="GO:0005829">
    <property type="term" value="C:cytosol"/>
    <property type="evidence" value="ECO:0007669"/>
    <property type="project" value="TreeGrafter"/>
</dbReference>
<dbReference type="InterPro" id="IPR036397">
    <property type="entry name" value="RNaseH_sf"/>
</dbReference>
<reference evidence="23 25" key="2">
    <citation type="submission" date="2020-02" db="EMBL/GenBank/DDBJ databases">
        <title>Genome sequence of Parvularcula flava strain NH6-79.</title>
        <authorList>
            <person name="Abdul Karim M.H."/>
            <person name="Lam M.Q."/>
            <person name="Chen S.J."/>
            <person name="Yahya A."/>
            <person name="Shahir S."/>
            <person name="Shamsir M.S."/>
            <person name="Chong C.S."/>
        </authorList>
    </citation>
    <scope>NUCLEOTIDE SEQUENCE [LARGE SCALE GENOMIC DNA]</scope>
    <source>
        <strain evidence="23 25">NH6-79</strain>
    </source>
</reference>
<organism evidence="22 24">
    <name type="scientific">Aquisalinus luteolus</name>
    <dbReference type="NCBI Taxonomy" id="1566827"/>
    <lineage>
        <taxon>Bacteria</taxon>
        <taxon>Pseudomonadati</taxon>
        <taxon>Pseudomonadota</taxon>
        <taxon>Alphaproteobacteria</taxon>
        <taxon>Parvularculales</taxon>
        <taxon>Parvularculaceae</taxon>
        <taxon>Aquisalinus</taxon>
    </lineage>
</organism>
<dbReference type="GO" id="GO:0045004">
    <property type="term" value="P:DNA replication proofreading"/>
    <property type="evidence" value="ECO:0007669"/>
    <property type="project" value="TreeGrafter"/>
</dbReference>
<evidence type="ECO:0000313" key="25">
    <source>
        <dbReference type="Proteomes" id="UP000818603"/>
    </source>
</evidence>
<dbReference type="Proteomes" id="UP000621856">
    <property type="component" value="Unassembled WGS sequence"/>
</dbReference>
<keyword evidence="11 19" id="KW-0460">Magnesium</keyword>
<reference evidence="22" key="1">
    <citation type="journal article" date="2014" name="Int. J. Syst. Evol. Microbiol.">
        <title>Complete genome sequence of Corynebacterium casei LMG S-19264T (=DSM 44701T), isolated from a smear-ripened cheese.</title>
        <authorList>
            <consortium name="US DOE Joint Genome Institute (JGI-PGF)"/>
            <person name="Walter F."/>
            <person name="Albersmeier A."/>
            <person name="Kalinowski J."/>
            <person name="Ruckert C."/>
        </authorList>
    </citation>
    <scope>NUCLEOTIDE SEQUENCE</scope>
    <source>
        <strain evidence="22">CGMCC 1.14984</strain>
    </source>
</reference>
<evidence type="ECO:0000256" key="18">
    <source>
        <dbReference type="PIRSR" id="PIRSR606309-2"/>
    </source>
</evidence>
<dbReference type="GO" id="GO:0003887">
    <property type="term" value="F:DNA-directed DNA polymerase activity"/>
    <property type="evidence" value="ECO:0007669"/>
    <property type="project" value="UniProtKB-KW"/>
</dbReference>
<evidence type="ECO:0000256" key="12">
    <source>
        <dbReference type="ARBA" id="ARBA00022932"/>
    </source>
</evidence>
<evidence type="ECO:0000256" key="5">
    <source>
        <dbReference type="ARBA" id="ARBA00022695"/>
    </source>
</evidence>
<dbReference type="EMBL" id="VCJR02000002">
    <property type="protein sequence ID" value="NHK28108.1"/>
    <property type="molecule type" value="Genomic_DNA"/>
</dbReference>
<evidence type="ECO:0000256" key="9">
    <source>
        <dbReference type="ARBA" id="ARBA00022801"/>
    </source>
</evidence>
<keyword evidence="13 19" id="KW-0464">Manganese</keyword>
<evidence type="ECO:0000256" key="19">
    <source>
        <dbReference type="PIRSR" id="PIRSR606309-3"/>
    </source>
</evidence>
<feature type="binding site" evidence="18">
    <location>
        <position position="157"/>
    </location>
    <ligand>
        <name>substrate</name>
    </ligand>
</feature>
<dbReference type="PANTHER" id="PTHR30231:SF41">
    <property type="entry name" value="DNA POLYMERASE III SUBUNIT EPSILON"/>
    <property type="match status" value="1"/>
</dbReference>
<feature type="binding site" evidence="19">
    <location>
        <position position="9"/>
    </location>
    <ligand>
        <name>a divalent metal cation</name>
        <dbReference type="ChEBI" id="CHEBI:60240"/>
        <label>1</label>
        <note>catalytic</note>
    </ligand>
</feature>
<dbReference type="CDD" id="cd06131">
    <property type="entry name" value="DNA_pol_III_epsilon_Ecoli_like"/>
    <property type="match status" value="1"/>
</dbReference>
<keyword evidence="7 20" id="KW-0540">Nuclease</keyword>
<dbReference type="PANTHER" id="PTHR30231">
    <property type="entry name" value="DNA POLYMERASE III SUBUNIT EPSILON"/>
    <property type="match status" value="1"/>
</dbReference>
<keyword evidence="6 20" id="KW-0235">DNA replication</keyword>
<dbReference type="InterPro" id="IPR012337">
    <property type="entry name" value="RNaseH-like_sf"/>
</dbReference>
<comment type="caution">
    <text evidence="22">The sequence shown here is derived from an EMBL/GenBank/DDBJ whole genome shotgun (WGS) entry which is preliminary data.</text>
</comment>
<comment type="subunit">
    <text evidence="15 20">DNA polymerase III contains a core (composed of alpha, epsilon and theta chains) that associates with a tau subunit. This core dimerizes to form the POLIII' complex. PolIII' associates with the gamma complex (composed of gamma, delta, delta', psi and chi chains) and with the beta chain to form the complete DNA polymerase III complex.</text>
</comment>
<keyword evidence="9 20" id="KW-0378">Hydrolase</keyword>
<feature type="binding site" evidence="18">
    <location>
        <position position="7"/>
    </location>
    <ligand>
        <name>substrate</name>
    </ligand>
</feature>
<feature type="binding site" evidence="19">
    <location>
        <position position="7"/>
    </location>
    <ligand>
        <name>a divalent metal cation</name>
        <dbReference type="ChEBI" id="CHEBI:60240"/>
        <label>1</label>
        <note>catalytic</note>
    </ligand>
</feature>
<dbReference type="SMART" id="SM00479">
    <property type="entry name" value="EXOIII"/>
    <property type="match status" value="1"/>
</dbReference>
<feature type="binding site" evidence="18">
    <location>
        <position position="56"/>
    </location>
    <ligand>
        <name>substrate</name>
    </ligand>
</feature>
<evidence type="ECO:0000256" key="4">
    <source>
        <dbReference type="ARBA" id="ARBA00022679"/>
    </source>
</evidence>
<feature type="binding site" evidence="19">
    <location>
        <position position="157"/>
    </location>
    <ligand>
        <name>a divalent metal cation</name>
        <dbReference type="ChEBI" id="CHEBI:60240"/>
        <label>1</label>
        <note>catalytic</note>
    </ligand>
</feature>
<dbReference type="EMBL" id="BMGZ01000002">
    <property type="protein sequence ID" value="GGH97481.1"/>
    <property type="molecule type" value="Genomic_DNA"/>
</dbReference>
<dbReference type="EC" id="2.7.7.7" evidence="2 20"/>
<dbReference type="InterPro" id="IPR006309">
    <property type="entry name" value="DnaQ_proteo"/>
</dbReference>
<evidence type="ECO:0000256" key="10">
    <source>
        <dbReference type="ARBA" id="ARBA00022839"/>
    </source>
</evidence>
<comment type="cofactor">
    <cofactor evidence="1 20">
        <name>Mn(2+)</name>
        <dbReference type="ChEBI" id="CHEBI:29035"/>
    </cofactor>
</comment>
<evidence type="ECO:0000256" key="15">
    <source>
        <dbReference type="ARBA" id="ARBA00026073"/>
    </source>
</evidence>
<dbReference type="InterPro" id="IPR013520">
    <property type="entry name" value="Ribonucl_H"/>
</dbReference>
<keyword evidence="10 20" id="KW-0269">Exonuclease</keyword>
<evidence type="ECO:0000256" key="16">
    <source>
        <dbReference type="ARBA" id="ARBA00049244"/>
    </source>
</evidence>
<keyword evidence="8 19" id="KW-0479">Metal-binding</keyword>
<evidence type="ECO:0000256" key="17">
    <source>
        <dbReference type="PIRSR" id="PIRSR606309-1"/>
    </source>
</evidence>
<feature type="binding site" evidence="18">
    <location>
        <position position="9"/>
    </location>
    <ligand>
        <name>substrate</name>
    </ligand>
</feature>
<sequence>MRQIIFDTETTGFDPGEHRVVEIGAIELVRGAITGNSFHVYINPERDMPPDAERVHGLSASFLKDKPLFSHDSVGKAFCAFIADAELIAHNADFDMRFIQFELKKCGLPELANRVIDTLKLARRKFPGAPASLDALCSRFGIDTTERERHGHGALLDSRLLAEVYIELTGGAQAGLDFATLRDGEDDGSIGGKALQRPAPLNLSVSEEEKAAHAAFVAEMESPLWAKLLKAG</sequence>
<evidence type="ECO:0000256" key="6">
    <source>
        <dbReference type="ARBA" id="ARBA00022705"/>
    </source>
</evidence>
<comment type="function">
    <text evidence="14 20">DNA polymerase III is a complex, multichain enzyme responsible for most of the replicative synthesis in bacteria. The epsilon subunit contain the editing function and is a proofreading 3'-5' exonuclease.</text>
</comment>
<dbReference type="AlphaFoldDB" id="A0A8J3ER62"/>
<evidence type="ECO:0000256" key="20">
    <source>
        <dbReference type="RuleBase" id="RU364087"/>
    </source>
</evidence>